<dbReference type="RefSeq" id="WP_171225849.1">
    <property type="nucleotide sequence ID" value="NZ_CP053085.1"/>
</dbReference>
<keyword evidence="2" id="KW-1185">Reference proteome</keyword>
<sequence length="86" mass="9574">MNAIMLESALFIALLAVFGALFVTALGFTPFGRRIRQTANRKRIDRQADLTCPIHGLQREADLVRLPTGEPLCSHCYKEAVHGHID</sequence>
<dbReference type="EMBL" id="CP053085">
    <property type="protein sequence ID" value="QJR36417.1"/>
    <property type="molecule type" value="Genomic_DNA"/>
</dbReference>
<gene>
    <name evidence="1" type="ORF">HKW67_13345</name>
</gene>
<evidence type="ECO:0000313" key="1">
    <source>
        <dbReference type="EMBL" id="QJR36417.1"/>
    </source>
</evidence>
<organism evidence="1 2">
    <name type="scientific">Gemmatimonas groenlandica</name>
    <dbReference type="NCBI Taxonomy" id="2732249"/>
    <lineage>
        <taxon>Bacteria</taxon>
        <taxon>Pseudomonadati</taxon>
        <taxon>Gemmatimonadota</taxon>
        <taxon>Gemmatimonadia</taxon>
        <taxon>Gemmatimonadales</taxon>
        <taxon>Gemmatimonadaceae</taxon>
        <taxon>Gemmatimonas</taxon>
    </lineage>
</organism>
<proteinExistence type="predicted"/>
<name>A0A6M4ISB1_9BACT</name>
<dbReference type="AlphaFoldDB" id="A0A6M4ISB1"/>
<dbReference type="KEGG" id="ggr:HKW67_13345"/>
<evidence type="ECO:0000313" key="2">
    <source>
        <dbReference type="Proteomes" id="UP000500938"/>
    </source>
</evidence>
<reference evidence="1 2" key="1">
    <citation type="submission" date="2020-05" db="EMBL/GenBank/DDBJ databases">
        <title>Complete genome sequence of Gemmatimonas greenlandica TET16.</title>
        <authorList>
            <person name="Zeng Y."/>
        </authorList>
    </citation>
    <scope>NUCLEOTIDE SEQUENCE [LARGE SCALE GENOMIC DNA]</scope>
    <source>
        <strain evidence="1 2">TET16</strain>
    </source>
</reference>
<accession>A0A6M4ISB1</accession>
<protein>
    <submittedName>
        <fullName evidence="1">Uncharacterized protein</fullName>
    </submittedName>
</protein>
<dbReference type="Proteomes" id="UP000500938">
    <property type="component" value="Chromosome"/>
</dbReference>